<accession>A0AAE0M0Z9</accession>
<feature type="region of interest" description="Disordered" evidence="1">
    <location>
        <begin position="1"/>
        <end position="58"/>
    </location>
</feature>
<reference evidence="2" key="2">
    <citation type="submission" date="2023-06" db="EMBL/GenBank/DDBJ databases">
        <authorList>
            <consortium name="Lawrence Berkeley National Laboratory"/>
            <person name="Haridas S."/>
            <person name="Hensen N."/>
            <person name="Bonometti L."/>
            <person name="Westerberg I."/>
            <person name="Brannstrom I.O."/>
            <person name="Guillou S."/>
            <person name="Cros-Aarteil S."/>
            <person name="Calhoun S."/>
            <person name="Kuo A."/>
            <person name="Mondo S."/>
            <person name="Pangilinan J."/>
            <person name="Riley R."/>
            <person name="Labutti K."/>
            <person name="Andreopoulos B."/>
            <person name="Lipzen A."/>
            <person name="Chen C."/>
            <person name="Yanf M."/>
            <person name="Daum C."/>
            <person name="Ng V."/>
            <person name="Clum A."/>
            <person name="Steindorff A."/>
            <person name="Ohm R."/>
            <person name="Martin F."/>
            <person name="Silar P."/>
            <person name="Natvig D."/>
            <person name="Lalanne C."/>
            <person name="Gautier V."/>
            <person name="Ament-Velasquez S.L."/>
            <person name="Kruys A."/>
            <person name="Hutchinson M.I."/>
            <person name="Powell A.J."/>
            <person name="Barry K."/>
            <person name="Miller A.N."/>
            <person name="Grigoriev I.V."/>
            <person name="Debuchy R."/>
            <person name="Gladieux P."/>
            <person name="Thoren M.H."/>
            <person name="Johannesson H."/>
        </authorList>
    </citation>
    <scope>NUCLEOTIDE SEQUENCE</scope>
    <source>
        <strain evidence="2">CBS 118394</strain>
    </source>
</reference>
<proteinExistence type="predicted"/>
<keyword evidence="3" id="KW-1185">Reference proteome</keyword>
<feature type="compositionally biased region" description="Acidic residues" evidence="1">
    <location>
        <begin position="36"/>
        <end position="57"/>
    </location>
</feature>
<evidence type="ECO:0000313" key="3">
    <source>
        <dbReference type="Proteomes" id="UP001283341"/>
    </source>
</evidence>
<dbReference type="AlphaFoldDB" id="A0AAE0M0Z9"/>
<dbReference type="EMBL" id="JAUEDM010000006">
    <property type="protein sequence ID" value="KAK3314883.1"/>
    <property type="molecule type" value="Genomic_DNA"/>
</dbReference>
<organism evidence="2 3">
    <name type="scientific">Apodospora peruviana</name>
    <dbReference type="NCBI Taxonomy" id="516989"/>
    <lineage>
        <taxon>Eukaryota</taxon>
        <taxon>Fungi</taxon>
        <taxon>Dikarya</taxon>
        <taxon>Ascomycota</taxon>
        <taxon>Pezizomycotina</taxon>
        <taxon>Sordariomycetes</taxon>
        <taxon>Sordariomycetidae</taxon>
        <taxon>Sordariales</taxon>
        <taxon>Lasiosphaeriaceae</taxon>
        <taxon>Apodospora</taxon>
    </lineage>
</organism>
<reference evidence="2" key="1">
    <citation type="journal article" date="2023" name="Mol. Phylogenet. Evol.">
        <title>Genome-scale phylogeny and comparative genomics of the fungal order Sordariales.</title>
        <authorList>
            <person name="Hensen N."/>
            <person name="Bonometti L."/>
            <person name="Westerberg I."/>
            <person name="Brannstrom I.O."/>
            <person name="Guillou S."/>
            <person name="Cros-Aarteil S."/>
            <person name="Calhoun S."/>
            <person name="Haridas S."/>
            <person name="Kuo A."/>
            <person name="Mondo S."/>
            <person name="Pangilinan J."/>
            <person name="Riley R."/>
            <person name="LaButti K."/>
            <person name="Andreopoulos B."/>
            <person name="Lipzen A."/>
            <person name="Chen C."/>
            <person name="Yan M."/>
            <person name="Daum C."/>
            <person name="Ng V."/>
            <person name="Clum A."/>
            <person name="Steindorff A."/>
            <person name="Ohm R.A."/>
            <person name="Martin F."/>
            <person name="Silar P."/>
            <person name="Natvig D.O."/>
            <person name="Lalanne C."/>
            <person name="Gautier V."/>
            <person name="Ament-Velasquez S.L."/>
            <person name="Kruys A."/>
            <person name="Hutchinson M.I."/>
            <person name="Powell A.J."/>
            <person name="Barry K."/>
            <person name="Miller A.N."/>
            <person name="Grigoriev I.V."/>
            <person name="Debuchy R."/>
            <person name="Gladieux P."/>
            <person name="Hiltunen Thoren M."/>
            <person name="Johannesson H."/>
        </authorList>
    </citation>
    <scope>NUCLEOTIDE SEQUENCE</scope>
    <source>
        <strain evidence="2">CBS 118394</strain>
    </source>
</reference>
<dbReference type="Proteomes" id="UP001283341">
    <property type="component" value="Unassembled WGS sequence"/>
</dbReference>
<comment type="caution">
    <text evidence="2">The sequence shown here is derived from an EMBL/GenBank/DDBJ whole genome shotgun (WGS) entry which is preliminary data.</text>
</comment>
<gene>
    <name evidence="2" type="ORF">B0H66DRAFT_324951</name>
</gene>
<evidence type="ECO:0000313" key="2">
    <source>
        <dbReference type="EMBL" id="KAK3314883.1"/>
    </source>
</evidence>
<sequence>MYRPQYLVESDDESWPEDDDDYDPESDANPSSAASDSDEGQVEADPDGDDDDDDLDPEALRRNVQGGFYDNEQSWGRKGRVCCHDYHDDGQCCCERNRAAFCQARFPPDIFALRRLETESMVPYLPFTQSVVQQIDRDPAIVPYLLQELKEIYRLYEYEADLNTPVHLRRRSPTWADQHPLAIDGSAAEIFMRVRETNRRNGQWVRVVEWPR</sequence>
<evidence type="ECO:0000256" key="1">
    <source>
        <dbReference type="SAM" id="MobiDB-lite"/>
    </source>
</evidence>
<name>A0AAE0M0Z9_9PEZI</name>
<protein>
    <submittedName>
        <fullName evidence="2">Uncharacterized protein</fullName>
    </submittedName>
</protein>
<feature type="compositionally biased region" description="Acidic residues" evidence="1">
    <location>
        <begin position="9"/>
        <end position="26"/>
    </location>
</feature>